<keyword evidence="4" id="KW-1185">Reference proteome</keyword>
<dbReference type="EMBL" id="MF782455">
    <property type="protein sequence ID" value="ATZ80467.1"/>
    <property type="molecule type" value="Genomic_DNA"/>
</dbReference>
<dbReference type="InterPro" id="IPR020422">
    <property type="entry name" value="TYR_PHOSPHATASE_DUAL_dom"/>
</dbReference>
<dbReference type="SMART" id="SM00195">
    <property type="entry name" value="DSPc"/>
    <property type="match status" value="1"/>
</dbReference>
<reference evidence="3" key="1">
    <citation type="journal article" date="2017" name="Elife">
        <title>The kinetoplastid-infecting Bodo saltans virus (BsV), a window into the most abundant giant viruses in the sea.</title>
        <authorList>
            <person name="Deeg C.M."/>
            <person name="Chow C.-E.T."/>
            <person name="Suttle C.A."/>
        </authorList>
    </citation>
    <scope>NUCLEOTIDE SEQUENCE</scope>
    <source>
        <strain evidence="3">NG1</strain>
    </source>
</reference>
<dbReference type="Gene3D" id="3.90.190.10">
    <property type="entry name" value="Protein tyrosine phosphatase superfamily"/>
    <property type="match status" value="1"/>
</dbReference>
<dbReference type="Gene3D" id="3.40.50.300">
    <property type="entry name" value="P-loop containing nucleotide triphosphate hydrolases"/>
    <property type="match status" value="1"/>
</dbReference>
<dbReference type="GO" id="GO:0005524">
    <property type="term" value="F:ATP binding"/>
    <property type="evidence" value="ECO:0007669"/>
    <property type="project" value="InterPro"/>
</dbReference>
<dbReference type="SUPFAM" id="SSF52799">
    <property type="entry name" value="(Phosphotyrosine protein) phosphatases II"/>
    <property type="match status" value="1"/>
</dbReference>
<dbReference type="FunFam" id="3.90.190.10:FF:000157">
    <property type="entry name" value="Protein-tyrosine phosphatase"/>
    <property type="match status" value="1"/>
</dbReference>
<dbReference type="Pfam" id="PF22547">
    <property type="entry name" value="2H-SAK"/>
    <property type="match status" value="1"/>
</dbReference>
<dbReference type="InterPro" id="IPR054498">
    <property type="entry name" value="2H-SAK"/>
</dbReference>
<dbReference type="InterPro" id="IPR052732">
    <property type="entry name" value="Cell-binding_unc_protein"/>
</dbReference>
<dbReference type="InterPro" id="IPR029021">
    <property type="entry name" value="Prot-tyrosine_phosphatase-like"/>
</dbReference>
<dbReference type="PANTHER" id="PTHR43883">
    <property type="entry name" value="SLR0207 PROTEIN"/>
    <property type="match status" value="1"/>
</dbReference>
<dbReference type="Pfam" id="PF01591">
    <property type="entry name" value="6PF2K"/>
    <property type="match status" value="1"/>
</dbReference>
<evidence type="ECO:0000313" key="3">
    <source>
        <dbReference type="EMBL" id="ATZ80467.1"/>
    </source>
</evidence>
<organism evidence="3">
    <name type="scientific">Bodo saltans virus</name>
    <dbReference type="NCBI Taxonomy" id="2024608"/>
    <lineage>
        <taxon>Viruses</taxon>
        <taxon>Varidnaviria</taxon>
        <taxon>Bamfordvirae</taxon>
        <taxon>Nucleocytoviricota</taxon>
        <taxon>Megaviricetes</taxon>
        <taxon>Imitervirales</taxon>
        <taxon>Mimiviridae</taxon>
        <taxon>Klosneuvirinae</taxon>
        <taxon>Theiavirus</taxon>
        <taxon>Theiavirus salishense</taxon>
    </lineage>
</organism>
<dbReference type="InterPro" id="IPR013079">
    <property type="entry name" value="6Phosfructo_kin"/>
</dbReference>
<dbReference type="SUPFAM" id="SSF52540">
    <property type="entry name" value="P-loop containing nucleoside triphosphate hydrolases"/>
    <property type="match status" value="1"/>
</dbReference>
<dbReference type="GO" id="GO:0003873">
    <property type="term" value="F:6-phosphofructo-2-kinase activity"/>
    <property type="evidence" value="ECO:0007669"/>
    <property type="project" value="InterPro"/>
</dbReference>
<accession>A0A2H4UUE0</accession>
<evidence type="ECO:0000259" key="1">
    <source>
        <dbReference type="PROSITE" id="PS50054"/>
    </source>
</evidence>
<dbReference type="PANTHER" id="PTHR43883:SF1">
    <property type="entry name" value="GLUCONOKINASE"/>
    <property type="match status" value="1"/>
</dbReference>
<protein>
    <submittedName>
        <fullName evidence="3">Dual specificity serine/threonine and tyrosine phosphatase</fullName>
    </submittedName>
</protein>
<feature type="domain" description="Tyrosine specific protein phosphatases" evidence="2">
    <location>
        <begin position="328"/>
        <end position="396"/>
    </location>
</feature>
<evidence type="ECO:0000259" key="2">
    <source>
        <dbReference type="PROSITE" id="PS50056"/>
    </source>
</evidence>
<sequence>MFTKSNGCLFLEIDNKIISQYIRNTNIPEIWKKKQQERDNNRYHITIITSLEIDNIETIKDNPDNINFEVIGLKMMNDIAFLVVHYPSGDVYRKKLGLKNKDFHITVGFANKDNHNIDKSIKCLTKEDITNFSFFNNKTLISKQHEIMLHMYTHFPNNIEVLKKYAEILFAIKLYDHSMSICYEIMNFNLEDGILSLLRIMIHIGRIDKTIVIELADKLNGIVAGERKNDIIIIMNKYLEKNYLCIREGKYNKIKKPKNFSKIVENLELYGSAIIKLEHIDFLNDIGITAIVNLMEKTEESIDFKLTSQYGKKYFNFEIKDRSIPSQKQMIEILDIISDLILNGEKVVVHCMGGKGRTNMILACYLMKEHGLKYGEIMESMYMIREIAFSDEQTMLMKNFDCKRSQKNIKFNGKNSPKMIIMVGLPASGKSTLSNHLCEYVDNVVRANQDELGKQDVFKIISDNMLNKSIVIVDRCNITAVERKEFLSYLKMNQKALAILFNIPIDECIYRAQKRENHPTLKPESAERIISEISEKIEPIVNENFDNIITISSSDDLNFILKSWNLPEIHIEYDMDLMKFPRTHHLCNLGSATREDLILSQTEQNDFLNVDIVIEEKIDGANFGISIDPDVYKIIYQNRSHYVTPQQKT</sequence>
<dbReference type="SUPFAM" id="SSF56091">
    <property type="entry name" value="DNA ligase/mRNA capping enzyme, catalytic domain"/>
    <property type="match status" value="1"/>
</dbReference>
<feature type="domain" description="Tyrosine-protein phosphatase" evidence="1">
    <location>
        <begin position="259"/>
        <end position="409"/>
    </location>
</feature>
<dbReference type="GO" id="GO:0006000">
    <property type="term" value="P:fructose metabolic process"/>
    <property type="evidence" value="ECO:0007669"/>
    <property type="project" value="InterPro"/>
</dbReference>
<dbReference type="PROSITE" id="PS50054">
    <property type="entry name" value="TYR_PHOSPHATASE_DUAL"/>
    <property type="match status" value="1"/>
</dbReference>
<dbReference type="InterPro" id="IPR027417">
    <property type="entry name" value="P-loop_NTPase"/>
</dbReference>
<dbReference type="InterPro" id="IPR000387">
    <property type="entry name" value="Tyr_Pase_dom"/>
</dbReference>
<dbReference type="Proteomes" id="UP000240325">
    <property type="component" value="Segment"/>
</dbReference>
<gene>
    <name evidence="3" type="ORF">BMW23_0414</name>
</gene>
<dbReference type="PROSITE" id="PS50056">
    <property type="entry name" value="TYR_PHOSPHATASE_2"/>
    <property type="match status" value="1"/>
</dbReference>
<proteinExistence type="predicted"/>
<evidence type="ECO:0000313" key="4">
    <source>
        <dbReference type="Proteomes" id="UP000240325"/>
    </source>
</evidence>
<dbReference type="Pfam" id="PF22785">
    <property type="entry name" value="Tc-R-P"/>
    <property type="match status" value="1"/>
</dbReference>
<name>A0A2H4UUE0_9VIRU</name>